<dbReference type="Proteomes" id="UP000790377">
    <property type="component" value="Unassembled WGS sequence"/>
</dbReference>
<accession>A0ACB7ZYP7</accession>
<reference evidence="1" key="1">
    <citation type="journal article" date="2021" name="New Phytol.">
        <title>Evolutionary innovations through gain and loss of genes in the ectomycorrhizal Boletales.</title>
        <authorList>
            <person name="Wu G."/>
            <person name="Miyauchi S."/>
            <person name="Morin E."/>
            <person name="Kuo A."/>
            <person name="Drula E."/>
            <person name="Varga T."/>
            <person name="Kohler A."/>
            <person name="Feng B."/>
            <person name="Cao Y."/>
            <person name="Lipzen A."/>
            <person name="Daum C."/>
            <person name="Hundley H."/>
            <person name="Pangilinan J."/>
            <person name="Johnson J."/>
            <person name="Barry K."/>
            <person name="LaButti K."/>
            <person name="Ng V."/>
            <person name="Ahrendt S."/>
            <person name="Min B."/>
            <person name="Choi I.G."/>
            <person name="Park H."/>
            <person name="Plett J.M."/>
            <person name="Magnuson J."/>
            <person name="Spatafora J.W."/>
            <person name="Nagy L.G."/>
            <person name="Henrissat B."/>
            <person name="Grigoriev I.V."/>
            <person name="Yang Z.L."/>
            <person name="Xu J."/>
            <person name="Martin F.M."/>
        </authorList>
    </citation>
    <scope>NUCLEOTIDE SEQUENCE</scope>
    <source>
        <strain evidence="1">ATCC 28755</strain>
    </source>
</reference>
<protein>
    <submittedName>
        <fullName evidence="1">TAP42-like protein</fullName>
    </submittedName>
</protein>
<proteinExistence type="predicted"/>
<gene>
    <name evidence="1" type="ORF">BJ138DRAFT_1175043</name>
</gene>
<name>A0ACB7ZYP7_9AGAM</name>
<dbReference type="EMBL" id="MU268061">
    <property type="protein sequence ID" value="KAH7906155.1"/>
    <property type="molecule type" value="Genomic_DNA"/>
</dbReference>
<organism evidence="1 2">
    <name type="scientific">Hygrophoropsis aurantiaca</name>
    <dbReference type="NCBI Taxonomy" id="72124"/>
    <lineage>
        <taxon>Eukaryota</taxon>
        <taxon>Fungi</taxon>
        <taxon>Dikarya</taxon>
        <taxon>Basidiomycota</taxon>
        <taxon>Agaricomycotina</taxon>
        <taxon>Agaricomycetes</taxon>
        <taxon>Agaricomycetidae</taxon>
        <taxon>Boletales</taxon>
        <taxon>Coniophorineae</taxon>
        <taxon>Hygrophoropsidaceae</taxon>
        <taxon>Hygrophoropsis</taxon>
    </lineage>
</organism>
<evidence type="ECO:0000313" key="2">
    <source>
        <dbReference type="Proteomes" id="UP000790377"/>
    </source>
</evidence>
<evidence type="ECO:0000313" key="1">
    <source>
        <dbReference type="EMBL" id="KAH7906155.1"/>
    </source>
</evidence>
<sequence>MSNVPLPALFAKALTSASEAVNLPTIEDKTQDLVQSALVDLRQLHSKVAALSLFSQNESIEDISTRDLVYLTVPYVFAEVQNRIKTTNRDERMTVLTQCQRHMRSFVSSLDMFEMISEAEHALYSQKASTIQDATKRRETKIKQFKAEKELRARIDVVRKRRRSTPIINQTPTDFDLIISLLPTSADEDEEDDSETDEILREAVLLLLRLNYAQAHSQLESLDQELELLRNAPPPPPSQPPVDERRGKSKEEDDMWKLDTKNQPSNSGPLLDPSGKPLRPFTILPAGMSDRSRLQAQVFGPGHRLPTMAIDEYLEIERQRGNIISGGGPQSEAEPTSSEQLAIDAEMDGTAFGETKAEEKRQKDENWAQFTDANPRGAGNTMNRG</sequence>
<keyword evidence="2" id="KW-1185">Reference proteome</keyword>
<comment type="caution">
    <text evidence="1">The sequence shown here is derived from an EMBL/GenBank/DDBJ whole genome shotgun (WGS) entry which is preliminary data.</text>
</comment>